<dbReference type="PANTHER" id="PTHR42913">
    <property type="entry name" value="APOPTOSIS-INDUCING FACTOR 1"/>
    <property type="match status" value="1"/>
</dbReference>
<evidence type="ECO:0000256" key="1">
    <source>
        <dbReference type="ARBA" id="ARBA00001974"/>
    </source>
</evidence>
<keyword evidence="8" id="KW-1185">Reference proteome</keyword>
<evidence type="ECO:0000256" key="3">
    <source>
        <dbReference type="ARBA" id="ARBA00022630"/>
    </source>
</evidence>
<keyword evidence="5" id="KW-0560">Oxidoreductase</keyword>
<evidence type="ECO:0000256" key="4">
    <source>
        <dbReference type="ARBA" id="ARBA00022827"/>
    </source>
</evidence>
<dbReference type="AlphaFoldDB" id="A0A6L6PIG5"/>
<keyword evidence="3" id="KW-0285">Flavoprotein</keyword>
<dbReference type="RefSeq" id="WP_155463577.1">
    <property type="nucleotide sequence ID" value="NZ_WNKY01000009.1"/>
</dbReference>
<dbReference type="PRINTS" id="PR00411">
    <property type="entry name" value="PNDRDTASEI"/>
</dbReference>
<gene>
    <name evidence="7" type="ORF">GM676_10870</name>
</gene>
<evidence type="ECO:0000256" key="2">
    <source>
        <dbReference type="ARBA" id="ARBA00005272"/>
    </source>
</evidence>
<dbReference type="OrthoDB" id="9781621at2"/>
<dbReference type="Proteomes" id="UP000475582">
    <property type="component" value="Unassembled WGS sequence"/>
</dbReference>
<dbReference type="InterPro" id="IPR023753">
    <property type="entry name" value="FAD/NAD-binding_dom"/>
</dbReference>
<accession>A0A6L6PIG5</accession>
<dbReference type="InterPro" id="IPR036188">
    <property type="entry name" value="FAD/NAD-bd_sf"/>
</dbReference>
<comment type="caution">
    <text evidence="7">The sequence shown here is derived from an EMBL/GenBank/DDBJ whole genome shotgun (WGS) entry which is preliminary data.</text>
</comment>
<dbReference type="GO" id="GO:0003955">
    <property type="term" value="F:NAD(P)H dehydrogenase (quinone) activity"/>
    <property type="evidence" value="ECO:0007669"/>
    <property type="project" value="TreeGrafter"/>
</dbReference>
<dbReference type="PRINTS" id="PR00368">
    <property type="entry name" value="FADPNR"/>
</dbReference>
<evidence type="ECO:0000313" key="7">
    <source>
        <dbReference type="EMBL" id="MTV38075.1"/>
    </source>
</evidence>
<evidence type="ECO:0000259" key="6">
    <source>
        <dbReference type="Pfam" id="PF07992"/>
    </source>
</evidence>
<dbReference type="SUPFAM" id="SSF51905">
    <property type="entry name" value="FAD/NAD(P)-binding domain"/>
    <property type="match status" value="1"/>
</dbReference>
<dbReference type="PANTHER" id="PTHR42913:SF3">
    <property type="entry name" value="64 KDA MITOCHONDRIAL NADH DEHYDROGENASE (EUROFUNG)"/>
    <property type="match status" value="1"/>
</dbReference>
<organism evidence="7 8">
    <name type="scientific">Duganella radicis</name>
    <dbReference type="NCBI Taxonomy" id="551988"/>
    <lineage>
        <taxon>Bacteria</taxon>
        <taxon>Pseudomonadati</taxon>
        <taxon>Pseudomonadota</taxon>
        <taxon>Betaproteobacteria</taxon>
        <taxon>Burkholderiales</taxon>
        <taxon>Oxalobacteraceae</taxon>
        <taxon>Telluria group</taxon>
        <taxon>Duganella</taxon>
    </lineage>
</organism>
<dbReference type="EMBL" id="WNKY01000009">
    <property type="protein sequence ID" value="MTV38075.1"/>
    <property type="molecule type" value="Genomic_DNA"/>
</dbReference>
<dbReference type="GO" id="GO:0019646">
    <property type="term" value="P:aerobic electron transport chain"/>
    <property type="evidence" value="ECO:0007669"/>
    <property type="project" value="TreeGrafter"/>
</dbReference>
<comment type="cofactor">
    <cofactor evidence="1">
        <name>FAD</name>
        <dbReference type="ChEBI" id="CHEBI:57692"/>
    </cofactor>
</comment>
<dbReference type="Gene3D" id="3.50.50.100">
    <property type="match status" value="1"/>
</dbReference>
<dbReference type="Pfam" id="PF07992">
    <property type="entry name" value="Pyr_redox_2"/>
    <property type="match status" value="1"/>
</dbReference>
<protein>
    <submittedName>
        <fullName evidence="7">NADH dehydrogenase FAD-containing subunit</fullName>
    </submittedName>
</protein>
<evidence type="ECO:0000256" key="5">
    <source>
        <dbReference type="ARBA" id="ARBA00023002"/>
    </source>
</evidence>
<sequence length="423" mass="45708">METIVIVGGGAGGLELATRLGDTLGASKRSRIVLVDRWPGHFWKPLLHTVASGKCDPQVSELPFSAQALDHDFEFVQGDMLCMDRAHQTITLSPRDGGDGACRVIAYDKLVLALGSVTNFFGVPGAQEHALTLDSVADAEHFRRRFFNACIHAGEHKKPVNVVIVGGGATGVELAAELSNTARTLAAYRVHELDPEQDIRITLIERGQHLLPQLDPLQAQRAARHLRTLGIEVLTSIAVASVSADAVTDAEGVARPADLVLWAAGVEAPPLCATLGLSVNHLKKIMVDASLRSTNDSRIYALGDCANYVCPVKGPTPPRAQVAHQQAMFLADLLARKDDTPCPDFRYHDYGSLISLGQQAAVGALTGPVSGRRYRVGGPFASVMYRLLYQKHLLQLHGAVPMLTHTLADWLRARVLPPVRLHR</sequence>
<name>A0A6L6PIG5_9BURK</name>
<evidence type="ECO:0000313" key="8">
    <source>
        <dbReference type="Proteomes" id="UP000475582"/>
    </source>
</evidence>
<proteinExistence type="inferred from homology"/>
<comment type="similarity">
    <text evidence="2">Belongs to the NADH dehydrogenase family.</text>
</comment>
<reference evidence="7 8" key="1">
    <citation type="submission" date="2019-11" db="EMBL/GenBank/DDBJ databases">
        <title>Type strains purchased from KCTC, JCM and DSMZ.</title>
        <authorList>
            <person name="Lu H."/>
        </authorList>
    </citation>
    <scope>NUCLEOTIDE SEQUENCE [LARGE SCALE GENOMIC DNA]</scope>
    <source>
        <strain evidence="7 8">KCTC 22382</strain>
    </source>
</reference>
<dbReference type="InterPro" id="IPR051169">
    <property type="entry name" value="NADH-Q_oxidoreductase"/>
</dbReference>
<feature type="domain" description="FAD/NAD(P)-binding" evidence="6">
    <location>
        <begin position="3"/>
        <end position="327"/>
    </location>
</feature>
<keyword evidence="4" id="KW-0274">FAD</keyword>